<gene>
    <name evidence="5" type="primary">rplY</name>
    <name evidence="5" type="synonym">ctc</name>
    <name evidence="9" type="ORF">AB986_19845</name>
</gene>
<evidence type="ECO:0000313" key="9">
    <source>
        <dbReference type="EMBL" id="KMM35988.1"/>
    </source>
</evidence>
<keyword evidence="1 5" id="KW-0699">rRNA-binding</keyword>
<evidence type="ECO:0000259" key="8">
    <source>
        <dbReference type="Pfam" id="PF14693"/>
    </source>
</evidence>
<evidence type="ECO:0000256" key="5">
    <source>
        <dbReference type="HAMAP-Rule" id="MF_01334"/>
    </source>
</evidence>
<feature type="domain" description="Large ribosomal subunit protein bL25 L25" evidence="7">
    <location>
        <begin position="5"/>
        <end position="93"/>
    </location>
</feature>
<dbReference type="Gene3D" id="2.40.240.10">
    <property type="entry name" value="Ribosomal Protein L25, Chain P"/>
    <property type="match status" value="1"/>
</dbReference>
<feature type="domain" description="Large ribosomal subunit protein bL25 beta" evidence="8">
    <location>
        <begin position="101"/>
        <end position="183"/>
    </location>
</feature>
<dbReference type="Proteomes" id="UP000035996">
    <property type="component" value="Unassembled WGS sequence"/>
</dbReference>
<dbReference type="SUPFAM" id="SSF50715">
    <property type="entry name" value="Ribosomal protein L25-like"/>
    <property type="match status" value="1"/>
</dbReference>
<evidence type="ECO:0000256" key="3">
    <source>
        <dbReference type="ARBA" id="ARBA00022980"/>
    </source>
</evidence>
<comment type="similarity">
    <text evidence="5">Belongs to the bacterial ribosomal protein bL25 family. CTC subfamily.</text>
</comment>
<keyword evidence="2 5" id="KW-0694">RNA-binding</keyword>
<dbReference type="CDD" id="cd00495">
    <property type="entry name" value="Ribosomal_L25_TL5_CTC"/>
    <property type="match status" value="1"/>
</dbReference>
<protein>
    <recommendedName>
        <fullName evidence="5">Large ribosomal subunit protein bL25</fullName>
    </recommendedName>
    <alternativeName>
        <fullName evidence="5">General stress protein CTC</fullName>
    </alternativeName>
</protein>
<dbReference type="STRING" id="157733.AB986_19845"/>
<dbReference type="InterPro" id="IPR011035">
    <property type="entry name" value="Ribosomal_bL25/Gln-tRNA_synth"/>
</dbReference>
<dbReference type="GO" id="GO:0003735">
    <property type="term" value="F:structural constituent of ribosome"/>
    <property type="evidence" value="ECO:0007669"/>
    <property type="project" value="InterPro"/>
</dbReference>
<dbReference type="InterPro" id="IPR020056">
    <property type="entry name" value="Rbsml_bL25/Gln-tRNA_synth_N"/>
</dbReference>
<comment type="function">
    <text evidence="5">This is one of the proteins that binds to the 5S RNA in the ribosome where it forms part of the central protuberance.</text>
</comment>
<name>A0A0J6CS33_9BACL</name>
<dbReference type="EMBL" id="LELK01000012">
    <property type="protein sequence ID" value="KMM35988.1"/>
    <property type="molecule type" value="Genomic_DNA"/>
</dbReference>
<evidence type="ECO:0000256" key="2">
    <source>
        <dbReference type="ARBA" id="ARBA00022884"/>
    </source>
</evidence>
<dbReference type="PANTHER" id="PTHR33284">
    <property type="entry name" value="RIBOSOMAL PROTEIN L25/GLN-TRNA SYNTHETASE, ANTI-CODON-BINDING DOMAIN-CONTAINING PROTEIN"/>
    <property type="match status" value="1"/>
</dbReference>
<dbReference type="GO" id="GO:0006412">
    <property type="term" value="P:translation"/>
    <property type="evidence" value="ECO:0007669"/>
    <property type="project" value="UniProtKB-UniRule"/>
</dbReference>
<dbReference type="InterPro" id="IPR029751">
    <property type="entry name" value="Ribosomal_L25_dom"/>
</dbReference>
<dbReference type="GO" id="GO:0022625">
    <property type="term" value="C:cytosolic large ribosomal subunit"/>
    <property type="evidence" value="ECO:0007669"/>
    <property type="project" value="TreeGrafter"/>
</dbReference>
<dbReference type="AlphaFoldDB" id="A0A0J6CS33"/>
<keyword evidence="4 5" id="KW-0687">Ribonucleoprotein</keyword>
<dbReference type="OrthoDB" id="9790002at2"/>
<evidence type="ECO:0000256" key="6">
    <source>
        <dbReference type="SAM" id="MobiDB-lite"/>
    </source>
</evidence>
<dbReference type="InterPro" id="IPR020057">
    <property type="entry name" value="Ribosomal_bL25_b-dom"/>
</dbReference>
<organism evidence="9 10">
    <name type="scientific">Guptibacillus hwajinpoensis</name>
    <dbReference type="NCBI Taxonomy" id="208199"/>
    <lineage>
        <taxon>Bacteria</taxon>
        <taxon>Bacillati</taxon>
        <taxon>Bacillota</taxon>
        <taxon>Bacilli</taxon>
        <taxon>Bacillales</taxon>
        <taxon>Guptibacillaceae</taxon>
        <taxon>Guptibacillus</taxon>
    </lineage>
</organism>
<accession>A0A0J6CS33</accession>
<sequence length="216" mass="23961">MAATLKALDRNTTKRSELRTLREKEEGLPAVIYGKDRKSAPVQVDALEFIKVYREVGKNGVIELDFEGQGKYPVMVYDMQVDSIKNHVLHVDFYSVDLNKEVEAEVPVHLKGEAAGSKEGGVVQQMLHEILVKAKPNDFPDSIDVDISELNIGDAVQAGDLPKGDKYEIVLDDEEPIASIVPPTEEPVEDEEEADEVAEEPPADKEETDDETTKTE</sequence>
<dbReference type="RefSeq" id="WP_048313390.1">
    <property type="nucleotide sequence ID" value="NZ_CP119526.1"/>
</dbReference>
<feature type="region of interest" description="Disordered" evidence="6">
    <location>
        <begin position="172"/>
        <end position="216"/>
    </location>
</feature>
<keyword evidence="10" id="KW-1185">Reference proteome</keyword>
<dbReference type="InterPro" id="IPR020930">
    <property type="entry name" value="Ribosomal_uL5_bac-type"/>
</dbReference>
<dbReference type="Pfam" id="PF01386">
    <property type="entry name" value="Ribosomal_L25p"/>
    <property type="match status" value="1"/>
</dbReference>
<keyword evidence="3 5" id="KW-0689">Ribosomal protein</keyword>
<dbReference type="GO" id="GO:0008097">
    <property type="term" value="F:5S rRNA binding"/>
    <property type="evidence" value="ECO:0007669"/>
    <property type="project" value="InterPro"/>
</dbReference>
<dbReference type="NCBIfam" id="NF004133">
    <property type="entry name" value="PRK05618.2-4"/>
    <property type="match status" value="1"/>
</dbReference>
<dbReference type="InterPro" id="IPR001021">
    <property type="entry name" value="Ribosomal_bL25_long"/>
</dbReference>
<dbReference type="InterPro" id="IPR037121">
    <property type="entry name" value="Ribosomal_bL25_C"/>
</dbReference>
<dbReference type="NCBIfam" id="TIGR00731">
    <property type="entry name" value="bL25_bact_ctc"/>
    <property type="match status" value="1"/>
</dbReference>
<comment type="subunit">
    <text evidence="5">Part of the 50S ribosomal subunit; part of the 5S rRNA/L5/L18/L25 subcomplex. Contacts the 5S rRNA. Binds to the 5S rRNA independently of L5 and L18.</text>
</comment>
<dbReference type="Pfam" id="PF14693">
    <property type="entry name" value="Ribosomal_TL5_C"/>
    <property type="match status" value="1"/>
</dbReference>
<evidence type="ECO:0000256" key="4">
    <source>
        <dbReference type="ARBA" id="ARBA00023274"/>
    </source>
</evidence>
<reference evidence="9" key="1">
    <citation type="submission" date="2015-06" db="EMBL/GenBank/DDBJ databases">
        <authorList>
            <person name="Liu B."/>
            <person name="Wang J."/>
            <person name="Zhu Y."/>
            <person name="Liu G."/>
            <person name="Chen Q."/>
            <person name="Zheng C."/>
            <person name="Che J."/>
            <person name="Ge C."/>
            <person name="Shi H."/>
            <person name="Pan Z."/>
            <person name="Liu X."/>
        </authorList>
    </citation>
    <scope>NUCLEOTIDE SEQUENCE [LARGE SCALE GENOMIC DNA]</scope>
    <source>
        <strain evidence="9">DSM 16346</strain>
    </source>
</reference>
<feature type="compositionally biased region" description="Acidic residues" evidence="6">
    <location>
        <begin position="186"/>
        <end position="210"/>
    </location>
</feature>
<evidence type="ECO:0000256" key="1">
    <source>
        <dbReference type="ARBA" id="ARBA00022730"/>
    </source>
</evidence>
<evidence type="ECO:0000259" key="7">
    <source>
        <dbReference type="Pfam" id="PF01386"/>
    </source>
</evidence>
<dbReference type="HAMAP" id="MF_01334">
    <property type="entry name" value="Ribosomal_bL25_CTC"/>
    <property type="match status" value="1"/>
</dbReference>
<comment type="caution">
    <text evidence="9">The sequence shown here is derived from an EMBL/GenBank/DDBJ whole genome shotgun (WGS) entry which is preliminary data.</text>
</comment>
<evidence type="ECO:0000313" key="10">
    <source>
        <dbReference type="Proteomes" id="UP000035996"/>
    </source>
</evidence>
<dbReference type="PANTHER" id="PTHR33284:SF1">
    <property type="entry name" value="RIBOSOMAL PROTEIN L25_GLN-TRNA SYNTHETASE, ANTI-CODON-BINDING DOMAIN-CONTAINING PROTEIN"/>
    <property type="match status" value="1"/>
</dbReference>
<dbReference type="PATRIC" id="fig|157733.3.peg.2129"/>
<dbReference type="Gene3D" id="2.170.120.20">
    <property type="entry name" value="Ribosomal protein L25, beta domain"/>
    <property type="match status" value="1"/>
</dbReference>
<proteinExistence type="inferred from homology"/>